<dbReference type="EMBL" id="VICD02000080">
    <property type="protein sequence ID" value="KAB8194411.1"/>
    <property type="molecule type" value="Genomic_DNA"/>
</dbReference>
<evidence type="ECO:0000313" key="1">
    <source>
        <dbReference type="EMBL" id="KAB8194411.1"/>
    </source>
</evidence>
<gene>
    <name evidence="1" type="ORF">FKV24_005800</name>
</gene>
<dbReference type="PRINTS" id="PR00394">
    <property type="entry name" value="RHSPROTEIN"/>
</dbReference>
<proteinExistence type="predicted"/>
<name>A0A508AUT9_9GAMM</name>
<dbReference type="PANTHER" id="PTHR32305">
    <property type="match status" value="1"/>
</dbReference>
<protein>
    <submittedName>
        <fullName evidence="1">Type IV secretion protein Rhs</fullName>
    </submittedName>
</protein>
<sequence>GTPRAVIEPQRDVAVWTWDIASEAFGNSAPNADPDGDSTAFVLDMRFPGQRYDAASGLNYNYFRDYEAGVGRYSQSDPIGLAGGVSTYVYVQSSPLMSADRLGLRGEGAAIGCAVGGGVGSTVGASAGGLAGGSAGLTCGPGAVACSPAAAAAAGTAGWAFGGAVGCAVGGYVGNAIQNLWSSSKRKPSREQKPEDCPAGTKPIDQVPGLSSEDIHRIKDGVSAGPRDWVGISPDGNVWINEGGEASDQGHFGDYLP</sequence>
<dbReference type="NCBIfam" id="TIGR03696">
    <property type="entry name" value="Rhs_assc_core"/>
    <property type="match status" value="1"/>
</dbReference>
<dbReference type="PANTHER" id="PTHR32305:SF15">
    <property type="entry name" value="PROTEIN RHSA-RELATED"/>
    <property type="match status" value="1"/>
</dbReference>
<evidence type="ECO:0000313" key="2">
    <source>
        <dbReference type="Proteomes" id="UP000320431"/>
    </source>
</evidence>
<reference evidence="1 2" key="1">
    <citation type="submission" date="2019-10" db="EMBL/GenBank/DDBJ databases">
        <title>Lysobacter alkalisoli sp. nov., isolated from saline-alkaline soil.</title>
        <authorList>
            <person name="Sun J.-Q."/>
        </authorList>
    </citation>
    <scope>NUCLEOTIDE SEQUENCE [LARGE SCALE GENOMIC DNA]</scope>
    <source>
        <strain evidence="1 2">KCTC 42381</strain>
    </source>
</reference>
<dbReference type="InterPro" id="IPR050708">
    <property type="entry name" value="T6SS_VgrG/RHS"/>
</dbReference>
<dbReference type="Gene3D" id="2.180.10.10">
    <property type="entry name" value="RHS repeat-associated core"/>
    <property type="match status" value="1"/>
</dbReference>
<dbReference type="InterPro" id="IPR022385">
    <property type="entry name" value="Rhs_assc_core"/>
</dbReference>
<dbReference type="AlphaFoldDB" id="A0A508AUT9"/>
<dbReference type="RefSeq" id="WP_141481700.1">
    <property type="nucleotide sequence ID" value="NZ_VICD02000080.1"/>
</dbReference>
<dbReference type="Proteomes" id="UP000320431">
    <property type="component" value="Unassembled WGS sequence"/>
</dbReference>
<accession>A0A508AUT9</accession>
<comment type="caution">
    <text evidence="1">The sequence shown here is derived from an EMBL/GenBank/DDBJ whole genome shotgun (WGS) entry which is preliminary data.</text>
</comment>
<organism evidence="1 2">
    <name type="scientific">Marilutibacter maris</name>
    <dbReference type="NCBI Taxonomy" id="1605891"/>
    <lineage>
        <taxon>Bacteria</taxon>
        <taxon>Pseudomonadati</taxon>
        <taxon>Pseudomonadota</taxon>
        <taxon>Gammaproteobacteria</taxon>
        <taxon>Lysobacterales</taxon>
        <taxon>Lysobacteraceae</taxon>
        <taxon>Marilutibacter</taxon>
    </lineage>
</organism>
<feature type="non-terminal residue" evidence="1">
    <location>
        <position position="1"/>
    </location>
</feature>